<dbReference type="RefSeq" id="WP_207679159.1">
    <property type="nucleotide sequence ID" value="NZ_CP061800.1"/>
</dbReference>
<gene>
    <name evidence="6" type="ORF">dnm_073970</name>
</gene>
<keyword evidence="4 6" id="KW-0067">ATP-binding</keyword>
<keyword evidence="3" id="KW-0547">Nucleotide-binding</keyword>
<dbReference type="Pfam" id="PF00005">
    <property type="entry name" value="ABC_tran"/>
    <property type="match status" value="1"/>
</dbReference>
<proteinExistence type="inferred from homology"/>
<comment type="similarity">
    <text evidence="1">Belongs to the ABC transporter superfamily.</text>
</comment>
<dbReference type="EMBL" id="CP061800">
    <property type="protein sequence ID" value="QTA91332.1"/>
    <property type="molecule type" value="Genomic_DNA"/>
</dbReference>
<dbReference type="InterPro" id="IPR050153">
    <property type="entry name" value="Metal_Ion_Import_ABC"/>
</dbReference>
<evidence type="ECO:0000313" key="6">
    <source>
        <dbReference type="EMBL" id="QTA91332.1"/>
    </source>
</evidence>
<accession>A0A975GRX3</accession>
<protein>
    <submittedName>
        <fullName evidence="6">ABC transporter, ATP-binding protein</fullName>
    </submittedName>
</protein>
<dbReference type="Proteomes" id="UP000663722">
    <property type="component" value="Chromosome"/>
</dbReference>
<evidence type="ECO:0000256" key="4">
    <source>
        <dbReference type="ARBA" id="ARBA00022840"/>
    </source>
</evidence>
<dbReference type="InterPro" id="IPR003439">
    <property type="entry name" value="ABC_transporter-like_ATP-bd"/>
</dbReference>
<dbReference type="SUPFAM" id="SSF52540">
    <property type="entry name" value="P-loop containing nucleoside triphosphate hydrolases"/>
    <property type="match status" value="1"/>
</dbReference>
<evidence type="ECO:0000256" key="2">
    <source>
        <dbReference type="ARBA" id="ARBA00022448"/>
    </source>
</evidence>
<dbReference type="AlphaFoldDB" id="A0A975GRX3"/>
<dbReference type="KEGG" id="dmm:dnm_073970"/>
<dbReference type="PANTHER" id="PTHR42734">
    <property type="entry name" value="METAL TRANSPORT SYSTEM ATP-BINDING PROTEIN TM_0124-RELATED"/>
    <property type="match status" value="1"/>
</dbReference>
<evidence type="ECO:0000256" key="3">
    <source>
        <dbReference type="ARBA" id="ARBA00022741"/>
    </source>
</evidence>
<dbReference type="PROSITE" id="PS50893">
    <property type="entry name" value="ABC_TRANSPORTER_2"/>
    <property type="match status" value="1"/>
</dbReference>
<dbReference type="InterPro" id="IPR027417">
    <property type="entry name" value="P-loop_NTPase"/>
</dbReference>
<name>A0A975GRX3_9BACT</name>
<evidence type="ECO:0000313" key="7">
    <source>
        <dbReference type="Proteomes" id="UP000663722"/>
    </source>
</evidence>
<dbReference type="GO" id="GO:0005524">
    <property type="term" value="F:ATP binding"/>
    <property type="evidence" value="ECO:0007669"/>
    <property type="project" value="UniProtKB-KW"/>
</dbReference>
<dbReference type="PANTHER" id="PTHR42734:SF5">
    <property type="entry name" value="IRON TRANSPORT SYSTEM ATP-BINDING PROTEIN HI_0361-RELATED"/>
    <property type="match status" value="1"/>
</dbReference>
<dbReference type="InterPro" id="IPR003593">
    <property type="entry name" value="AAA+_ATPase"/>
</dbReference>
<organism evidence="6 7">
    <name type="scientific">Desulfonema magnum</name>
    <dbReference type="NCBI Taxonomy" id="45655"/>
    <lineage>
        <taxon>Bacteria</taxon>
        <taxon>Pseudomonadati</taxon>
        <taxon>Thermodesulfobacteriota</taxon>
        <taxon>Desulfobacteria</taxon>
        <taxon>Desulfobacterales</taxon>
        <taxon>Desulfococcaceae</taxon>
        <taxon>Desulfonema</taxon>
    </lineage>
</organism>
<dbReference type="GO" id="GO:0016887">
    <property type="term" value="F:ATP hydrolysis activity"/>
    <property type="evidence" value="ECO:0007669"/>
    <property type="project" value="InterPro"/>
</dbReference>
<sequence length="231" mass="26207">MLIEFKDISFQYRDTDTCVFKDITCQISGPGFHSLFGPSGVGKTTLAKMLARSVNGFSGEIMVQQIDNILYSYNLERIPGWACVGEHLTEITRASGEENRRDELIKSFGLRGCLDSRFSRLSMGQQNRVNLARYLLQEFDLLIMDESLANVDEITKEKIILKIKAMFPGKCFLYISHNLAEVAKFCKQILVLRDSAKTPQMISIDGQNHMKGKPLDKKFLERSMLEIVHAS</sequence>
<dbReference type="SMART" id="SM00382">
    <property type="entry name" value="AAA"/>
    <property type="match status" value="1"/>
</dbReference>
<keyword evidence="7" id="KW-1185">Reference proteome</keyword>
<feature type="domain" description="ABC transporter" evidence="5">
    <location>
        <begin position="3"/>
        <end position="219"/>
    </location>
</feature>
<evidence type="ECO:0000256" key="1">
    <source>
        <dbReference type="ARBA" id="ARBA00005417"/>
    </source>
</evidence>
<evidence type="ECO:0000259" key="5">
    <source>
        <dbReference type="PROSITE" id="PS50893"/>
    </source>
</evidence>
<keyword evidence="2" id="KW-0813">Transport</keyword>
<dbReference type="Gene3D" id="3.40.50.300">
    <property type="entry name" value="P-loop containing nucleotide triphosphate hydrolases"/>
    <property type="match status" value="1"/>
</dbReference>
<reference evidence="6" key="1">
    <citation type="journal article" date="2021" name="Microb. Physiol.">
        <title>Proteogenomic Insights into the Physiology of Marine, Sulfate-Reducing, Filamentous Desulfonema limicola and Desulfonema magnum.</title>
        <authorList>
            <person name="Schnaars V."/>
            <person name="Wohlbrand L."/>
            <person name="Scheve S."/>
            <person name="Hinrichs C."/>
            <person name="Reinhardt R."/>
            <person name="Rabus R."/>
        </authorList>
    </citation>
    <scope>NUCLEOTIDE SEQUENCE</scope>
    <source>
        <strain evidence="6">4be13</strain>
    </source>
</reference>